<protein>
    <submittedName>
        <fullName evidence="5">Non-ribosomal peptide synthetase</fullName>
    </submittedName>
</protein>
<dbReference type="InterPro" id="IPR036736">
    <property type="entry name" value="ACP-like_sf"/>
</dbReference>
<dbReference type="SUPFAM" id="SSF47336">
    <property type="entry name" value="ACP-like"/>
    <property type="match status" value="1"/>
</dbReference>
<dbReference type="PANTHER" id="PTHR45527">
    <property type="entry name" value="NONRIBOSOMAL PEPTIDE SYNTHETASE"/>
    <property type="match status" value="1"/>
</dbReference>
<dbReference type="AlphaFoldDB" id="A0A9X0Y695"/>
<dbReference type="Gene3D" id="3.30.559.30">
    <property type="entry name" value="Nonribosomal peptide synthetase, condensation domain"/>
    <property type="match status" value="1"/>
</dbReference>
<dbReference type="InterPro" id="IPR020845">
    <property type="entry name" value="AMP-binding_CS"/>
</dbReference>
<dbReference type="InterPro" id="IPR010071">
    <property type="entry name" value="AA_adenyl_dom"/>
</dbReference>
<name>A0A9X0Y695_9PSED</name>
<dbReference type="SUPFAM" id="SSF52777">
    <property type="entry name" value="CoA-dependent acyltransferases"/>
    <property type="match status" value="2"/>
</dbReference>
<dbReference type="GO" id="GO:0003824">
    <property type="term" value="F:catalytic activity"/>
    <property type="evidence" value="ECO:0007669"/>
    <property type="project" value="InterPro"/>
</dbReference>
<dbReference type="GO" id="GO:0043041">
    <property type="term" value="P:amino acid activation for nonribosomal peptide biosynthetic process"/>
    <property type="evidence" value="ECO:0007669"/>
    <property type="project" value="TreeGrafter"/>
</dbReference>
<dbReference type="InterPro" id="IPR000873">
    <property type="entry name" value="AMP-dep_synth/lig_dom"/>
</dbReference>
<dbReference type="Pfam" id="PF13193">
    <property type="entry name" value="AMP-binding_C"/>
    <property type="match status" value="1"/>
</dbReference>
<accession>A0A9X0Y695</accession>
<evidence type="ECO:0000313" key="6">
    <source>
        <dbReference type="Proteomes" id="UP001154860"/>
    </source>
</evidence>
<dbReference type="Pfam" id="PF00501">
    <property type="entry name" value="AMP-binding"/>
    <property type="match status" value="1"/>
</dbReference>
<dbReference type="GO" id="GO:0031177">
    <property type="term" value="F:phosphopantetheine binding"/>
    <property type="evidence" value="ECO:0007669"/>
    <property type="project" value="InterPro"/>
</dbReference>
<dbReference type="InterPro" id="IPR009081">
    <property type="entry name" value="PP-bd_ACP"/>
</dbReference>
<organism evidence="5 6">
    <name type="scientific">Pseudomonas lactucae</name>
    <dbReference type="NCBI Taxonomy" id="2813360"/>
    <lineage>
        <taxon>Bacteria</taxon>
        <taxon>Pseudomonadati</taxon>
        <taxon>Pseudomonadota</taxon>
        <taxon>Gammaproteobacteria</taxon>
        <taxon>Pseudomonadales</taxon>
        <taxon>Pseudomonadaceae</taxon>
        <taxon>Pseudomonas</taxon>
    </lineage>
</organism>
<dbReference type="NCBIfam" id="TIGR01733">
    <property type="entry name" value="AA-adenyl-dom"/>
    <property type="match status" value="1"/>
</dbReference>
<dbReference type="InterPro" id="IPR029058">
    <property type="entry name" value="AB_hydrolase_fold"/>
</dbReference>
<dbReference type="InterPro" id="IPR006162">
    <property type="entry name" value="Ppantetheine_attach_site"/>
</dbReference>
<sequence length="1048" mass="112576">MNDLSLDLTVQHTLALSPEQRACLLGHDPARPDAGSYRLRLAMTAADAAADLPAALQRYAASQPILAARWLQVAGFRGWRQALPNQGGAVRWVELDSTAPAITLGEDEVLAVSRRTLADGAVEVEFVAAALALDSPSLERLAADVLALAGGDTPLSSDVGYEHYVQWRQDMAADEDAAQGRAYWQHAQVDPAQGAALQLGLRGNPATAQAERLNVRRQLSGSQLRGAQALADGLGQPLDFVLQGLWWALLGRVSDQPSFVGGWLHDCRGDYDHFEHTLGVFEKILPLRVDLDPACRFADWLQQAEGRLGDHLGWQEYCPIEAPTSTAPLLAGFVFEQARLAPGQVLAYPNRPAFELLLHVRAWGETLHLNLEANGAAYSAAGLEVLLEQLCTLVVTLPADGHIALADLEPIGAGERERLLALAPSHPVSNGEWLPQLLARHARQTPHAMALSDGRQRLDYATLQQKVTRMAGWLQGQGVGVGQCVAIESERSLQGVLQVLAVLSAGAYYLPLEPAWPDERRHDLLTRAAPALVLCDPASSSAQGPWPSASLEQAQNDAELPFVPPTLSDHQLAYLLYTSGSTGVPKGVLIEHGALRNYAQAACTALGLEPGMRLALTSPLTVDLGHTLLFGAWQVGAELVIAAQDDLADGAAFRRFLLRERPDVAKFVPSHLAALLEGDAPLLPGTLILGGEATPRRLVEQLFAQAPTLRLFNHYGPTETSVGVLFHPLRADAPDRDDRVPLSRVLAGNRVYLLDEHLRLVPTGALGELYIGGAQLCRGYLGESNAERFVDDPFMPGQRLYRSGDLGRYRAEGGLQLVGRQDHQVKLRGQRIELGEVEAALLTLPGVDQAVARLWAPSEGAASLIAYVVLAQGVADDALPPLSTALAERLPDASCPTRLLVLPSLPRLSNGKVDRHALPDPGQLARRQPARAPTSELEASLRDAMAELLGCPPAALGVDDDFFDAGGHSLLVIKLLARLRTMFKLEVSPGVVFDHPSAAALAVALGELADPARLEKVARLRRELDSLSDQERAELLAKARAAKGLAAH</sequence>
<dbReference type="PROSITE" id="PS00455">
    <property type="entry name" value="AMP_BINDING"/>
    <property type="match status" value="1"/>
</dbReference>
<dbReference type="GO" id="GO:0044550">
    <property type="term" value="P:secondary metabolite biosynthetic process"/>
    <property type="evidence" value="ECO:0007669"/>
    <property type="project" value="TreeGrafter"/>
</dbReference>
<comment type="cofactor">
    <cofactor evidence="1">
        <name>pantetheine 4'-phosphate</name>
        <dbReference type="ChEBI" id="CHEBI:47942"/>
    </cofactor>
</comment>
<gene>
    <name evidence="5" type="ORF">JWR99_00010</name>
</gene>
<dbReference type="Pfam" id="PF00668">
    <property type="entry name" value="Condensation"/>
    <property type="match status" value="1"/>
</dbReference>
<evidence type="ECO:0000256" key="1">
    <source>
        <dbReference type="ARBA" id="ARBA00001957"/>
    </source>
</evidence>
<dbReference type="Pfam" id="PF00550">
    <property type="entry name" value="PP-binding"/>
    <property type="match status" value="1"/>
</dbReference>
<keyword evidence="3" id="KW-0597">Phosphoprotein</keyword>
<dbReference type="Proteomes" id="UP001154860">
    <property type="component" value="Unassembled WGS sequence"/>
</dbReference>
<evidence type="ECO:0000256" key="3">
    <source>
        <dbReference type="ARBA" id="ARBA00022553"/>
    </source>
</evidence>
<dbReference type="InterPro" id="IPR020806">
    <property type="entry name" value="PKS_PP-bd"/>
</dbReference>
<keyword evidence="6" id="KW-1185">Reference proteome</keyword>
<dbReference type="Gene3D" id="3.30.300.30">
    <property type="match status" value="1"/>
</dbReference>
<proteinExistence type="predicted"/>
<comment type="caution">
    <text evidence="5">The sequence shown here is derived from an EMBL/GenBank/DDBJ whole genome shotgun (WGS) entry which is preliminary data.</text>
</comment>
<dbReference type="PANTHER" id="PTHR45527:SF1">
    <property type="entry name" value="FATTY ACID SYNTHASE"/>
    <property type="match status" value="1"/>
</dbReference>
<dbReference type="RefSeq" id="WP_205519777.1">
    <property type="nucleotide sequence ID" value="NZ_JAFHKJ010000001.1"/>
</dbReference>
<dbReference type="InterPro" id="IPR045851">
    <property type="entry name" value="AMP-bd_C_sf"/>
</dbReference>
<dbReference type="InterPro" id="IPR023213">
    <property type="entry name" value="CAT-like_dom_sf"/>
</dbReference>
<dbReference type="Gene3D" id="3.40.50.1820">
    <property type="entry name" value="alpha/beta hydrolase"/>
    <property type="match status" value="1"/>
</dbReference>
<dbReference type="SUPFAM" id="SSF56801">
    <property type="entry name" value="Acetyl-CoA synthetase-like"/>
    <property type="match status" value="1"/>
</dbReference>
<keyword evidence="2" id="KW-0596">Phosphopantetheine</keyword>
<dbReference type="Gene3D" id="2.30.38.10">
    <property type="entry name" value="Luciferase, Domain 3"/>
    <property type="match status" value="1"/>
</dbReference>
<dbReference type="InterPro" id="IPR025110">
    <property type="entry name" value="AMP-bd_C"/>
</dbReference>
<evidence type="ECO:0000313" key="5">
    <source>
        <dbReference type="EMBL" id="MBN2974470.1"/>
    </source>
</evidence>
<reference evidence="5 6" key="1">
    <citation type="journal article" date="2021" name="Int. J. Syst. Evol. Microbiol.">
        <title>Pseudomonas lactucae sp. nov., a pathogen causing bacterial rot of lettuce in Japan.</title>
        <authorList>
            <person name="Sawada H."/>
            <person name="Fujikawa T."/>
            <person name="Satou M."/>
        </authorList>
    </citation>
    <scope>NUCLEOTIDE SEQUENCE [LARGE SCALE GENOMIC DNA]</scope>
    <source>
        <strain evidence="5 6">MAFF 301381</strain>
    </source>
</reference>
<reference evidence="5 6" key="2">
    <citation type="journal article" date="2023" name="Plant Pathol.">
        <title>Dismantling and reorganizing Pseudomonas marginalis sensu#lato.</title>
        <authorList>
            <person name="Sawada H."/>
            <person name="Fujikawa T."/>
            <person name="Satou M."/>
        </authorList>
    </citation>
    <scope>NUCLEOTIDE SEQUENCE [LARGE SCALE GENOMIC DNA]</scope>
    <source>
        <strain evidence="5 6">MAFF 301381</strain>
    </source>
</reference>
<feature type="domain" description="Carrier" evidence="4">
    <location>
        <begin position="932"/>
        <end position="1009"/>
    </location>
</feature>
<dbReference type="PROSITE" id="PS00012">
    <property type="entry name" value="PHOSPHOPANTETHEINE"/>
    <property type="match status" value="1"/>
</dbReference>
<dbReference type="Gene3D" id="3.40.50.980">
    <property type="match status" value="2"/>
</dbReference>
<evidence type="ECO:0000259" key="4">
    <source>
        <dbReference type="PROSITE" id="PS50075"/>
    </source>
</evidence>
<dbReference type="Gene3D" id="3.30.559.10">
    <property type="entry name" value="Chloramphenicol acetyltransferase-like domain"/>
    <property type="match status" value="1"/>
</dbReference>
<dbReference type="InterPro" id="IPR001242">
    <property type="entry name" value="Condensation_dom"/>
</dbReference>
<evidence type="ECO:0000256" key="2">
    <source>
        <dbReference type="ARBA" id="ARBA00022450"/>
    </source>
</evidence>
<dbReference type="PROSITE" id="PS50075">
    <property type="entry name" value="CARRIER"/>
    <property type="match status" value="1"/>
</dbReference>
<dbReference type="GO" id="GO:0005737">
    <property type="term" value="C:cytoplasm"/>
    <property type="evidence" value="ECO:0007669"/>
    <property type="project" value="TreeGrafter"/>
</dbReference>
<dbReference type="SMART" id="SM00823">
    <property type="entry name" value="PKS_PP"/>
    <property type="match status" value="1"/>
</dbReference>
<dbReference type="CDD" id="cd05930">
    <property type="entry name" value="A_NRPS"/>
    <property type="match status" value="1"/>
</dbReference>
<dbReference type="EMBL" id="JAFHKJ010000001">
    <property type="protein sequence ID" value="MBN2974470.1"/>
    <property type="molecule type" value="Genomic_DNA"/>
</dbReference>